<keyword evidence="5" id="KW-0548">Nucleotidyltransferase</keyword>
<dbReference type="InterPro" id="IPR041677">
    <property type="entry name" value="DNA2/NAM7_AAA_11"/>
</dbReference>
<keyword evidence="5" id="KW-0696">RNA-directed RNA polymerase</keyword>
<dbReference type="EMBL" id="KB467854">
    <property type="protein sequence ID" value="PCH35526.1"/>
    <property type="molecule type" value="Genomic_DNA"/>
</dbReference>
<evidence type="ECO:0000259" key="2">
    <source>
        <dbReference type="Pfam" id="PF05183"/>
    </source>
</evidence>
<proteinExistence type="predicted"/>
<dbReference type="Pfam" id="PF05183">
    <property type="entry name" value="RdRP"/>
    <property type="match status" value="1"/>
</dbReference>
<feature type="domain" description="DNA2/NAM7 helicase helicase" evidence="3">
    <location>
        <begin position="1341"/>
        <end position="1407"/>
    </location>
</feature>
<gene>
    <name evidence="5" type="ORF">WOLCODRAFT_125919</name>
</gene>
<dbReference type="Gene3D" id="3.40.50.300">
    <property type="entry name" value="P-loop containing nucleotide triphosphate hydrolases"/>
    <property type="match status" value="3"/>
</dbReference>
<dbReference type="GO" id="GO:0030422">
    <property type="term" value="P:siRNA processing"/>
    <property type="evidence" value="ECO:0007669"/>
    <property type="project" value="TreeGrafter"/>
</dbReference>
<dbReference type="InterPro" id="IPR041679">
    <property type="entry name" value="DNA2/NAM7-like_C"/>
</dbReference>
<evidence type="ECO:0000259" key="3">
    <source>
        <dbReference type="Pfam" id="PF13086"/>
    </source>
</evidence>
<dbReference type="GO" id="GO:0003968">
    <property type="term" value="F:RNA-directed RNA polymerase activity"/>
    <property type="evidence" value="ECO:0007669"/>
    <property type="project" value="UniProtKB-KW"/>
</dbReference>
<sequence length="1650" mass="185155">MNRVVLRDNPTPEDDSWNFTAAIPNIRRQGFGKHVSFTAQAITLDIVMFPSNRMLNADDPSKLILASFESLRFPDTPASSTREYMVRLFKSGFHLNGVQYRFYGHSNSQLRSRSCFLREARTDEELDDRIYQFGDLKRIMNVAKRAKRIGLLFSKAELDWDLDPKWTKDIEDIVSNGETFSDGCGLISKRLAVQLSRHKRFVYHGRPYTPCVFQIRYRGYKGVLMLHPELNQEHLVHFRASQKKFTATRDNTFSMVDHSTPYSFGRLNNDVIVLLASLGVTQETLLARQESYHRWIMAASTDWEVAFNFLCALGNFDMAERLILEGIDTPEVQKKIRACQMSELAAFKKNEKFRSRMIVLKSRLLFGICDPYGVLREGEVHVRVSVPRRGASTLTNTEVLVVRNPCLHPGDCLKLWAVDHPRLSHLVDCLVFSSKGRRAAPSMSSGGDLDGDKFLVMWDSDLVPRNVAESYTYPAPREHVSNSVTRENLARHFASYNTMTLGKIAALHAKWVRCSPKGAMSDECQDLNALHSHAVDGASVKIPERLLSPPDLGTPYIVELLQAAARQFFDMFMQTQSETLQVDSLPKDTAEDILAQFLSSEKTAMSEYEVVMLATEFARKNNIDLRPHLCHIDFGSLGTAEKHALSMRLGLTPEKDPYIWNSLIRSEILRPRDLDTRNLGGPLRLQKLYSSSVQGRAAFFEYLREAVQQYKRRLMILKTGDRFSIGVFLRGDIAWDEEPDINDNVLVCPFMPNTSEVTATYWRGTKGYKLHCGESVLQLYDKARANTFIFVTRPPIKSGSDIVISIALQKISGRVQRQFGRVNRTPVVAIEIHVVSNRDRVASQAFDLRFEQVPTEEYLRRFDITPHPFVLNAAHNIDWRDDTVGQELFAAPRREAAHLLTDISISGLCHYLQIAVEHRVEERIFLIFEELCSREGIPHEEISDCMRRYPSLAYSILKRFQPGEPAKLPDAVASLAPSIILCIIRSANDLGIAALAALERLSFDAACLDFGTYVNILWAVALSIRSSQLMQESLLVLHESRAHLGSLEKSMEYGHKFALGIAIDRAEEAADACPCDEHGRPKRQRVAPVRARLTSPTRTQSEKSEEQHTPEASTGPVTHVKADIRVDADTPIRIHSHVRLRVASPLDGPANGIIASNIVVDATVLRSMRGELYLEMQHPLPPEYQRVDWLLYNAGSVATSRAMMNAVQRLALDGPECCMFSRVIVGDGSERSDVIAQAPTPSNESGSDMSSSLNDSQREAVKSARSAQLALIWGPPGKPSVDNVLERFIRENEGSRLLQSDQILRVATDSFKVNKSLQSYTIDSRIGGSMTDNPKLLKKAEERVRGARIVFTTCSGAGLGVLRNIDFDTVLIDEASQITEPCALIPLVKGCRKAVLVGDHVQLRPTVRPMGKALEFDKSLFERLWTGPAYPEMSRVMLDVQYRFPEELAHFPSQEFYEGRLRTGTSGVAEISATLSALTFPWPSNNGRIFPVVFVPCASEEDFGRSSKSNEGQAELTKYILSLLRVARNKDDAEATARVQSVTIAVLTPYSRHVQLVKQVLPSWMNAVVSTIDGFQGREADIVVFTTVRSNVEGDIGFVEDARRLNVAWTRPKLGLIVIGNRSTLQAGSPLWQRALTACKEVVITRPEVT</sequence>
<dbReference type="OrthoDB" id="6513042at2759"/>
<dbReference type="InterPro" id="IPR057596">
    <property type="entry name" value="RDRP_core"/>
</dbReference>
<feature type="domain" description="DNA2/NAM7 helicase-like C-terminal" evidence="4">
    <location>
        <begin position="1417"/>
        <end position="1622"/>
    </location>
</feature>
<name>A0A2H3J018_WOLCO</name>
<dbReference type="InterPro" id="IPR007855">
    <property type="entry name" value="RDRP"/>
</dbReference>
<keyword evidence="6" id="KW-1185">Reference proteome</keyword>
<dbReference type="GO" id="GO:0004386">
    <property type="term" value="F:helicase activity"/>
    <property type="evidence" value="ECO:0007669"/>
    <property type="project" value="InterPro"/>
</dbReference>
<dbReference type="PANTHER" id="PTHR23079:SF55">
    <property type="entry name" value="RNA-DIRECTED RNA POLYMERASE"/>
    <property type="match status" value="1"/>
</dbReference>
<dbReference type="Pfam" id="PF13087">
    <property type="entry name" value="AAA_12"/>
    <property type="match status" value="1"/>
</dbReference>
<feature type="compositionally biased region" description="Low complexity" evidence="1">
    <location>
        <begin position="1242"/>
        <end position="1255"/>
    </location>
</feature>
<evidence type="ECO:0000256" key="1">
    <source>
        <dbReference type="SAM" id="MobiDB-lite"/>
    </source>
</evidence>
<dbReference type="GO" id="GO:0003723">
    <property type="term" value="F:RNA binding"/>
    <property type="evidence" value="ECO:0007669"/>
    <property type="project" value="UniProtKB-KW"/>
</dbReference>
<dbReference type="CDD" id="cd18808">
    <property type="entry name" value="SF1_C_Upf1"/>
    <property type="match status" value="1"/>
</dbReference>
<evidence type="ECO:0000313" key="5">
    <source>
        <dbReference type="EMBL" id="PCH35526.1"/>
    </source>
</evidence>
<feature type="domain" description="RDRP core" evidence="2">
    <location>
        <begin position="82"/>
        <end position="537"/>
    </location>
</feature>
<dbReference type="Pfam" id="PF13086">
    <property type="entry name" value="AAA_11"/>
    <property type="match status" value="1"/>
</dbReference>
<dbReference type="STRING" id="742152.A0A2H3J018"/>
<dbReference type="Proteomes" id="UP000218811">
    <property type="component" value="Unassembled WGS sequence"/>
</dbReference>
<reference evidence="5 6" key="1">
    <citation type="journal article" date="2012" name="Science">
        <title>The Paleozoic origin of enzymatic lignin decomposition reconstructed from 31 fungal genomes.</title>
        <authorList>
            <person name="Floudas D."/>
            <person name="Binder M."/>
            <person name="Riley R."/>
            <person name="Barry K."/>
            <person name="Blanchette R.A."/>
            <person name="Henrissat B."/>
            <person name="Martinez A.T."/>
            <person name="Otillar R."/>
            <person name="Spatafora J.W."/>
            <person name="Yadav J.S."/>
            <person name="Aerts A."/>
            <person name="Benoit I."/>
            <person name="Boyd A."/>
            <person name="Carlson A."/>
            <person name="Copeland A."/>
            <person name="Coutinho P.M."/>
            <person name="de Vries R.P."/>
            <person name="Ferreira P."/>
            <person name="Findley K."/>
            <person name="Foster B."/>
            <person name="Gaskell J."/>
            <person name="Glotzer D."/>
            <person name="Gorecki P."/>
            <person name="Heitman J."/>
            <person name="Hesse C."/>
            <person name="Hori C."/>
            <person name="Igarashi K."/>
            <person name="Jurgens J.A."/>
            <person name="Kallen N."/>
            <person name="Kersten P."/>
            <person name="Kohler A."/>
            <person name="Kuees U."/>
            <person name="Kumar T.K.A."/>
            <person name="Kuo A."/>
            <person name="LaButti K."/>
            <person name="Larrondo L.F."/>
            <person name="Lindquist E."/>
            <person name="Ling A."/>
            <person name="Lombard V."/>
            <person name="Lucas S."/>
            <person name="Lundell T."/>
            <person name="Martin R."/>
            <person name="McLaughlin D.J."/>
            <person name="Morgenstern I."/>
            <person name="Morin E."/>
            <person name="Murat C."/>
            <person name="Nagy L.G."/>
            <person name="Nolan M."/>
            <person name="Ohm R.A."/>
            <person name="Patyshakuliyeva A."/>
            <person name="Rokas A."/>
            <person name="Ruiz-Duenas F.J."/>
            <person name="Sabat G."/>
            <person name="Salamov A."/>
            <person name="Samejima M."/>
            <person name="Schmutz J."/>
            <person name="Slot J.C."/>
            <person name="St John F."/>
            <person name="Stenlid J."/>
            <person name="Sun H."/>
            <person name="Sun S."/>
            <person name="Syed K."/>
            <person name="Tsang A."/>
            <person name="Wiebenga A."/>
            <person name="Young D."/>
            <person name="Pisabarro A."/>
            <person name="Eastwood D.C."/>
            <person name="Martin F."/>
            <person name="Cullen D."/>
            <person name="Grigoriev I.V."/>
            <person name="Hibbett D.S."/>
        </authorList>
    </citation>
    <scope>NUCLEOTIDE SEQUENCE [LARGE SCALE GENOMIC DNA]</scope>
    <source>
        <strain evidence="5 6">MD-104</strain>
    </source>
</reference>
<dbReference type="SUPFAM" id="SSF52540">
    <property type="entry name" value="P-loop containing nucleoside triphosphate hydrolases"/>
    <property type="match status" value="1"/>
</dbReference>
<feature type="region of interest" description="Disordered" evidence="1">
    <location>
        <begin position="1074"/>
        <end position="1118"/>
    </location>
</feature>
<protein>
    <submittedName>
        <fullName evidence="5">RNA-directed RNA polymerase</fullName>
    </submittedName>
</protein>
<dbReference type="InterPro" id="IPR047187">
    <property type="entry name" value="SF1_C_Upf1"/>
</dbReference>
<accession>A0A2H3J018</accession>
<organism evidence="5 6">
    <name type="scientific">Wolfiporia cocos (strain MD-104)</name>
    <name type="common">Brown rot fungus</name>
    <dbReference type="NCBI Taxonomy" id="742152"/>
    <lineage>
        <taxon>Eukaryota</taxon>
        <taxon>Fungi</taxon>
        <taxon>Dikarya</taxon>
        <taxon>Basidiomycota</taxon>
        <taxon>Agaricomycotina</taxon>
        <taxon>Agaricomycetes</taxon>
        <taxon>Polyporales</taxon>
        <taxon>Phaeolaceae</taxon>
        <taxon>Wolfiporia</taxon>
    </lineage>
</organism>
<dbReference type="PANTHER" id="PTHR23079">
    <property type="entry name" value="RNA-DEPENDENT RNA POLYMERASE"/>
    <property type="match status" value="1"/>
</dbReference>
<dbReference type="InterPro" id="IPR027417">
    <property type="entry name" value="P-loop_NTPase"/>
</dbReference>
<evidence type="ECO:0000259" key="4">
    <source>
        <dbReference type="Pfam" id="PF13087"/>
    </source>
</evidence>
<dbReference type="GO" id="GO:0031380">
    <property type="term" value="C:nuclear RNA-directed RNA polymerase complex"/>
    <property type="evidence" value="ECO:0007669"/>
    <property type="project" value="TreeGrafter"/>
</dbReference>
<keyword evidence="5" id="KW-0808">Transferase</keyword>
<dbReference type="OMA" id="YVISNRD"/>
<evidence type="ECO:0000313" key="6">
    <source>
        <dbReference type="Proteomes" id="UP000218811"/>
    </source>
</evidence>
<feature type="region of interest" description="Disordered" evidence="1">
    <location>
        <begin position="1234"/>
        <end position="1259"/>
    </location>
</feature>
<feature type="compositionally biased region" description="Basic and acidic residues" evidence="1">
    <location>
        <begin position="1100"/>
        <end position="1109"/>
    </location>
</feature>